<feature type="compositionally biased region" description="Basic residues" evidence="1">
    <location>
        <begin position="66"/>
        <end position="93"/>
    </location>
</feature>
<feature type="compositionally biased region" description="Basic and acidic residues" evidence="1">
    <location>
        <begin position="153"/>
        <end position="175"/>
    </location>
</feature>
<feature type="region of interest" description="Disordered" evidence="1">
    <location>
        <begin position="1"/>
        <end position="221"/>
    </location>
</feature>
<feature type="compositionally biased region" description="Basic and acidic residues" evidence="1">
    <location>
        <begin position="199"/>
        <end position="210"/>
    </location>
</feature>
<dbReference type="AlphaFoldDB" id="A0A6J4QZW4"/>
<sequence>GSENTSGGLQARGQAQGREGRLQEQLVLGPRLRGALGRGPEDPGAHREEAQAGRDREHHDPEGRRAGRGRRGHPHGPARHRDRQGWVRGRRFAQRASELDQEEGPGQRARGLAPRAQRAACRRVHRGAARGPGGFPPDHEAGAPELHALRRRGREDPLRRSSRWYRDEPRGDHLRGAGSAAHAGRGHRVRLQGGQDSDGPDRREGLDQPRRPRGRAFGGSL</sequence>
<name>A0A6J4QZW4_9ACTN</name>
<accession>A0A6J4QZW4</accession>
<feature type="compositionally biased region" description="Basic and acidic residues" evidence="1">
    <location>
        <begin position="39"/>
        <end position="65"/>
    </location>
</feature>
<reference evidence="2" key="1">
    <citation type="submission" date="2020-02" db="EMBL/GenBank/DDBJ databases">
        <authorList>
            <person name="Meier V. D."/>
        </authorList>
    </citation>
    <scope>NUCLEOTIDE SEQUENCE</scope>
    <source>
        <strain evidence="2">AVDCRST_MAG25</strain>
    </source>
</reference>
<evidence type="ECO:0000313" key="2">
    <source>
        <dbReference type="EMBL" id="CAA9458574.1"/>
    </source>
</evidence>
<gene>
    <name evidence="2" type="ORF">AVDCRST_MAG25-511</name>
</gene>
<protein>
    <submittedName>
        <fullName evidence="2">SSU ribosomal protein S3p (S3e)</fullName>
    </submittedName>
</protein>
<dbReference type="EMBL" id="CADCVI010000035">
    <property type="protein sequence ID" value="CAA9458574.1"/>
    <property type="molecule type" value="Genomic_DNA"/>
</dbReference>
<keyword evidence="2" id="KW-0687">Ribonucleoprotein</keyword>
<keyword evidence="2" id="KW-0689">Ribosomal protein</keyword>
<feature type="non-terminal residue" evidence="2">
    <location>
        <position position="221"/>
    </location>
</feature>
<feature type="compositionally biased region" description="Low complexity" evidence="1">
    <location>
        <begin position="7"/>
        <end position="35"/>
    </location>
</feature>
<evidence type="ECO:0000256" key="1">
    <source>
        <dbReference type="SAM" id="MobiDB-lite"/>
    </source>
</evidence>
<organism evidence="2">
    <name type="scientific">uncultured Rubrobacteraceae bacterium</name>
    <dbReference type="NCBI Taxonomy" id="349277"/>
    <lineage>
        <taxon>Bacteria</taxon>
        <taxon>Bacillati</taxon>
        <taxon>Actinomycetota</taxon>
        <taxon>Rubrobacteria</taxon>
        <taxon>Rubrobacterales</taxon>
        <taxon>Rubrobacteraceae</taxon>
        <taxon>environmental samples</taxon>
    </lineage>
</organism>
<dbReference type="GO" id="GO:0005840">
    <property type="term" value="C:ribosome"/>
    <property type="evidence" value="ECO:0007669"/>
    <property type="project" value="UniProtKB-KW"/>
</dbReference>
<feature type="non-terminal residue" evidence="2">
    <location>
        <position position="1"/>
    </location>
</feature>
<proteinExistence type="predicted"/>